<keyword evidence="4" id="KW-1185">Reference proteome</keyword>
<dbReference type="Pfam" id="PF14760">
    <property type="entry name" value="Rnk_N"/>
    <property type="match status" value="1"/>
</dbReference>
<dbReference type="GO" id="GO:0032784">
    <property type="term" value="P:regulation of DNA-templated transcription elongation"/>
    <property type="evidence" value="ECO:0007669"/>
    <property type="project" value="InterPro"/>
</dbReference>
<dbReference type="InterPro" id="IPR036953">
    <property type="entry name" value="GreA/GreB_C_sf"/>
</dbReference>
<evidence type="ECO:0000259" key="2">
    <source>
        <dbReference type="Pfam" id="PF14760"/>
    </source>
</evidence>
<accession>A0A844SWP7</accession>
<evidence type="ECO:0000313" key="4">
    <source>
        <dbReference type="Proteomes" id="UP000436468"/>
    </source>
</evidence>
<proteinExistence type="predicted"/>
<dbReference type="Gene3D" id="3.10.50.30">
    <property type="entry name" value="Transcription elongation factor, GreA/GreB, C-terminal domain"/>
    <property type="match status" value="1"/>
</dbReference>
<dbReference type="Pfam" id="PF01272">
    <property type="entry name" value="GreA_GreB"/>
    <property type="match status" value="1"/>
</dbReference>
<dbReference type="AlphaFoldDB" id="A0A844SWP7"/>
<dbReference type="Gene3D" id="1.10.286.20">
    <property type="match status" value="1"/>
</dbReference>
<comment type="caution">
    <text evidence="3">The sequence shown here is derived from an EMBL/GenBank/DDBJ whole genome shotgun (WGS) entry which is preliminary data.</text>
</comment>
<sequence length="149" mass="16434">MTCAKGRRLEGRPPIVLTEKDREILSRLLRDATDAGAACLLREEIDRAEIVPDGVAMESLVRLGSEVKFVEQENPMARRARLVVPEQAADRHCISVLTSVGSALIGLGPGQSFRWTERGLERSLAVLAVGANRALTHFPLNATHRFRRP</sequence>
<dbReference type="InterPro" id="IPR029462">
    <property type="entry name" value="Rnk_N"/>
</dbReference>
<dbReference type="InterPro" id="IPR001437">
    <property type="entry name" value="Tscrpt_elong_fac_GreA/B_C"/>
</dbReference>
<dbReference type="GO" id="GO:0003677">
    <property type="term" value="F:DNA binding"/>
    <property type="evidence" value="ECO:0007669"/>
    <property type="project" value="InterPro"/>
</dbReference>
<evidence type="ECO:0008006" key="5">
    <source>
        <dbReference type="Google" id="ProtNLM"/>
    </source>
</evidence>
<dbReference type="SUPFAM" id="SSF54534">
    <property type="entry name" value="FKBP-like"/>
    <property type="match status" value="1"/>
</dbReference>
<dbReference type="Proteomes" id="UP000436468">
    <property type="component" value="Unassembled WGS sequence"/>
</dbReference>
<evidence type="ECO:0000313" key="3">
    <source>
        <dbReference type="EMBL" id="MVT67281.1"/>
    </source>
</evidence>
<feature type="domain" description="Transcription elongation factor GreA/GreB C-terminal" evidence="1">
    <location>
        <begin position="60"/>
        <end position="129"/>
    </location>
</feature>
<dbReference type="RefSeq" id="WP_157345295.1">
    <property type="nucleotide sequence ID" value="NZ_WQNF01000012.1"/>
</dbReference>
<gene>
    <name evidence="3" type="ORF">GPL21_19455</name>
</gene>
<feature type="domain" description="Regulator of nucleoside diphosphate kinase N-terminal" evidence="2">
    <location>
        <begin position="13"/>
        <end position="51"/>
    </location>
</feature>
<reference evidence="3 4" key="1">
    <citation type="submission" date="2019-12" db="EMBL/GenBank/DDBJ databases">
        <title>Draft genome sequences Bradyrhizobium cajani AMBPC1010, Bradyrhizobium pachyrhizi AMBPC1040 and Bradyrhizobium yuanmingense ALSPC3051, three plant growth promoting strains isolated from nodules of Cajanus cajan L. in Dominican Republic.</title>
        <authorList>
            <person name="Flores-Felix J.D."/>
            <person name="Araujo J."/>
            <person name="Diaz-Alcantara C."/>
            <person name="Gonzalez-Andres F."/>
            <person name="Velazquez E."/>
        </authorList>
    </citation>
    <scope>NUCLEOTIDE SEQUENCE [LARGE SCALE GENOMIC DNA]</scope>
    <source>
        <strain evidence="3 4">1040</strain>
    </source>
</reference>
<organism evidence="3 4">
    <name type="scientific">Bradyrhizobium pachyrhizi</name>
    <dbReference type="NCBI Taxonomy" id="280333"/>
    <lineage>
        <taxon>Bacteria</taxon>
        <taxon>Pseudomonadati</taxon>
        <taxon>Pseudomonadota</taxon>
        <taxon>Alphaproteobacteria</taxon>
        <taxon>Hyphomicrobiales</taxon>
        <taxon>Nitrobacteraceae</taxon>
        <taxon>Bradyrhizobium</taxon>
    </lineage>
</organism>
<protein>
    <recommendedName>
        <fullName evidence="5">Transcription elongation factor GreA/GreB C-terminal domain-containing protein</fullName>
    </recommendedName>
</protein>
<evidence type="ECO:0000259" key="1">
    <source>
        <dbReference type="Pfam" id="PF01272"/>
    </source>
</evidence>
<dbReference type="EMBL" id="WQNF01000012">
    <property type="protein sequence ID" value="MVT67281.1"/>
    <property type="molecule type" value="Genomic_DNA"/>
</dbReference>
<name>A0A844SWP7_9BRAD</name>